<comment type="subcellular location">
    <subcellularLocation>
        <location evidence="1">Cell membrane</location>
    </subcellularLocation>
</comment>
<keyword evidence="8" id="KW-0812">Transmembrane</keyword>
<gene>
    <name evidence="11" type="ORF">N1851_031452</name>
</gene>
<dbReference type="EMBL" id="JAOPHQ010006011">
    <property type="protein sequence ID" value="KAK0133166.1"/>
    <property type="molecule type" value="Genomic_DNA"/>
</dbReference>
<keyword evidence="12" id="KW-1185">Reference proteome</keyword>
<sequence>MHLFLAWLVVSLPDSQTLEVEPRGDVTLSCTNVSRSPTSALWMRAVHTSKPIIISSVYGTDSSSVRYMDGFQQGRFLLDSNLIFVNLTIMQVEVSDSGWYFCQIFLDMDIVIVNSTFLKILGDDTLHKEDDTKSKKDEHWIMVGGMGAVNVILALVILGLILNITNQRQLQRGRLTLC</sequence>
<dbReference type="InterPro" id="IPR052051">
    <property type="entry name" value="TCR_complex_component"/>
</dbReference>
<accession>A0AA47M3Y1</accession>
<keyword evidence="6" id="KW-1015">Disulfide bond</keyword>
<feature type="transmembrane region" description="Helical" evidence="8">
    <location>
        <begin position="140"/>
        <end position="164"/>
    </location>
</feature>
<dbReference type="SUPFAM" id="SSF48726">
    <property type="entry name" value="Immunoglobulin"/>
    <property type="match status" value="1"/>
</dbReference>
<keyword evidence="3 9" id="KW-0732">Signal</keyword>
<evidence type="ECO:0000256" key="3">
    <source>
        <dbReference type="ARBA" id="ARBA00022729"/>
    </source>
</evidence>
<evidence type="ECO:0000259" key="10">
    <source>
        <dbReference type="PROSITE" id="PS50835"/>
    </source>
</evidence>
<evidence type="ECO:0000313" key="11">
    <source>
        <dbReference type="EMBL" id="KAK0133166.1"/>
    </source>
</evidence>
<keyword evidence="7" id="KW-0325">Glycoprotein</keyword>
<comment type="caution">
    <text evidence="11">The sequence shown here is derived from an EMBL/GenBank/DDBJ whole genome shotgun (WGS) entry which is preliminary data.</text>
</comment>
<organism evidence="11 12">
    <name type="scientific">Merluccius polli</name>
    <name type="common">Benguela hake</name>
    <name type="synonym">Merluccius cadenati</name>
    <dbReference type="NCBI Taxonomy" id="89951"/>
    <lineage>
        <taxon>Eukaryota</taxon>
        <taxon>Metazoa</taxon>
        <taxon>Chordata</taxon>
        <taxon>Craniata</taxon>
        <taxon>Vertebrata</taxon>
        <taxon>Euteleostomi</taxon>
        <taxon>Actinopterygii</taxon>
        <taxon>Neopterygii</taxon>
        <taxon>Teleostei</taxon>
        <taxon>Neoteleostei</taxon>
        <taxon>Acanthomorphata</taxon>
        <taxon>Zeiogadaria</taxon>
        <taxon>Gadariae</taxon>
        <taxon>Gadiformes</taxon>
        <taxon>Gadoidei</taxon>
        <taxon>Merlucciidae</taxon>
        <taxon>Merluccius</taxon>
    </lineage>
</organism>
<dbReference type="Pfam" id="PF07686">
    <property type="entry name" value="V-set"/>
    <property type="match status" value="1"/>
</dbReference>
<feature type="domain" description="Ig-like" evidence="10">
    <location>
        <begin position="13"/>
        <end position="104"/>
    </location>
</feature>
<keyword evidence="4" id="KW-0391">Immunity</keyword>
<reference evidence="11" key="1">
    <citation type="journal article" date="2023" name="Front. Mar. Sci.">
        <title>A new Merluccius polli reference genome to investigate the effects of global change in West African waters.</title>
        <authorList>
            <person name="Mateo J.L."/>
            <person name="Blanco-Fernandez C."/>
            <person name="Garcia-Vazquez E."/>
            <person name="Machado-Schiaffino G."/>
        </authorList>
    </citation>
    <scope>NUCLEOTIDE SEQUENCE</scope>
    <source>
        <strain evidence="11">C29</strain>
        <tissue evidence="11">Fin</tissue>
    </source>
</reference>
<dbReference type="InterPro" id="IPR013783">
    <property type="entry name" value="Ig-like_fold"/>
</dbReference>
<name>A0AA47M3Y1_MERPO</name>
<evidence type="ECO:0000313" key="12">
    <source>
        <dbReference type="Proteomes" id="UP001174136"/>
    </source>
</evidence>
<dbReference type="PANTHER" id="PTHR19433">
    <property type="entry name" value="T-CELL RECEPTOR ALPHA CHAIN V REGION-RELATED"/>
    <property type="match status" value="1"/>
</dbReference>
<dbReference type="GO" id="GO:0005886">
    <property type="term" value="C:plasma membrane"/>
    <property type="evidence" value="ECO:0007669"/>
    <property type="project" value="UniProtKB-SubCell"/>
</dbReference>
<keyword evidence="5 8" id="KW-0472">Membrane</keyword>
<evidence type="ECO:0000256" key="7">
    <source>
        <dbReference type="ARBA" id="ARBA00023180"/>
    </source>
</evidence>
<dbReference type="InterPro" id="IPR036179">
    <property type="entry name" value="Ig-like_dom_sf"/>
</dbReference>
<dbReference type="InterPro" id="IPR013106">
    <property type="entry name" value="Ig_V-set"/>
</dbReference>
<dbReference type="AlphaFoldDB" id="A0AA47M3Y1"/>
<dbReference type="GO" id="GO:0009617">
    <property type="term" value="P:response to bacterium"/>
    <property type="evidence" value="ECO:0007669"/>
    <property type="project" value="TreeGrafter"/>
</dbReference>
<evidence type="ECO:0000256" key="2">
    <source>
        <dbReference type="ARBA" id="ARBA00022475"/>
    </source>
</evidence>
<dbReference type="GO" id="GO:0002376">
    <property type="term" value="P:immune system process"/>
    <property type="evidence" value="ECO:0007669"/>
    <property type="project" value="UniProtKB-KW"/>
</dbReference>
<protein>
    <recommendedName>
        <fullName evidence="10">Ig-like domain-containing protein</fullName>
    </recommendedName>
</protein>
<evidence type="ECO:0000256" key="4">
    <source>
        <dbReference type="ARBA" id="ARBA00022859"/>
    </source>
</evidence>
<proteinExistence type="predicted"/>
<dbReference type="Proteomes" id="UP001174136">
    <property type="component" value="Unassembled WGS sequence"/>
</dbReference>
<dbReference type="SMART" id="SM00409">
    <property type="entry name" value="IG"/>
    <property type="match status" value="1"/>
</dbReference>
<evidence type="ECO:0000256" key="6">
    <source>
        <dbReference type="ARBA" id="ARBA00023157"/>
    </source>
</evidence>
<dbReference type="PANTHER" id="PTHR19433:SF111">
    <property type="entry name" value="T CELL RECEPTOR ALPHA VARIABLE 4"/>
    <property type="match status" value="1"/>
</dbReference>
<evidence type="ECO:0000256" key="9">
    <source>
        <dbReference type="SAM" id="SignalP"/>
    </source>
</evidence>
<dbReference type="Gene3D" id="2.60.40.10">
    <property type="entry name" value="Immunoglobulins"/>
    <property type="match status" value="1"/>
</dbReference>
<evidence type="ECO:0000256" key="1">
    <source>
        <dbReference type="ARBA" id="ARBA00004236"/>
    </source>
</evidence>
<keyword evidence="8" id="KW-1133">Transmembrane helix</keyword>
<dbReference type="InterPro" id="IPR007110">
    <property type="entry name" value="Ig-like_dom"/>
</dbReference>
<feature type="signal peptide" evidence="9">
    <location>
        <begin position="1"/>
        <end position="17"/>
    </location>
</feature>
<evidence type="ECO:0000256" key="5">
    <source>
        <dbReference type="ARBA" id="ARBA00023136"/>
    </source>
</evidence>
<evidence type="ECO:0000256" key="8">
    <source>
        <dbReference type="SAM" id="Phobius"/>
    </source>
</evidence>
<keyword evidence="2" id="KW-1003">Cell membrane</keyword>
<feature type="chain" id="PRO_5041379729" description="Ig-like domain-containing protein" evidence="9">
    <location>
        <begin position="18"/>
        <end position="178"/>
    </location>
</feature>
<dbReference type="PROSITE" id="PS50835">
    <property type="entry name" value="IG_LIKE"/>
    <property type="match status" value="1"/>
</dbReference>
<dbReference type="InterPro" id="IPR003599">
    <property type="entry name" value="Ig_sub"/>
</dbReference>